<keyword evidence="2" id="KW-1185">Reference proteome</keyword>
<gene>
    <name evidence="1" type="ORF">TRAPUB_2504</name>
</gene>
<proteinExistence type="predicted"/>
<evidence type="ECO:0000313" key="1">
    <source>
        <dbReference type="EMBL" id="OJT06646.1"/>
    </source>
</evidence>
<protein>
    <submittedName>
        <fullName evidence="1">Uncharacterized protein</fullName>
    </submittedName>
</protein>
<dbReference type="OrthoDB" id="10340630at2759"/>
<comment type="caution">
    <text evidence="1">The sequence shown here is derived from an EMBL/GenBank/DDBJ whole genome shotgun (WGS) entry which is preliminary data.</text>
</comment>
<organism evidence="1 2">
    <name type="scientific">Trametes pubescens</name>
    <name type="common">White-rot fungus</name>
    <dbReference type="NCBI Taxonomy" id="154538"/>
    <lineage>
        <taxon>Eukaryota</taxon>
        <taxon>Fungi</taxon>
        <taxon>Dikarya</taxon>
        <taxon>Basidiomycota</taxon>
        <taxon>Agaricomycotina</taxon>
        <taxon>Agaricomycetes</taxon>
        <taxon>Polyporales</taxon>
        <taxon>Polyporaceae</taxon>
        <taxon>Trametes</taxon>
    </lineage>
</organism>
<dbReference type="Proteomes" id="UP000184267">
    <property type="component" value="Unassembled WGS sequence"/>
</dbReference>
<dbReference type="AlphaFoldDB" id="A0A1M2VGF7"/>
<name>A0A1M2VGF7_TRAPU</name>
<dbReference type="EMBL" id="MNAD01001287">
    <property type="protein sequence ID" value="OJT06646.1"/>
    <property type="molecule type" value="Genomic_DNA"/>
</dbReference>
<dbReference type="OMA" id="FITHPRV"/>
<sequence>MKHIDDVGEDGRIQEFRIALLSSLTIPASCAVELGFMLPQDVLPSVRLLPQICNATRLSVGLLFNYHVSLQLSTEDSTVTVSLAVESLRLPGHQGIALSLRAALPAPDFASVRKLSIDGMFLHHLCGPRSHSILCAFPRLTLLRVAPRSGPSDSLGLVSQNLASMLEALQVDADGAQTAAAVGPVTCPELARLWVDWPRVREDEDDSCKQVYDRPPQAVMDSFRELANARAARGHPFERVFVAHPRQEPMLGAVAYTVDEYDGAVTRMLKSTVLAMDDHMGARLLAQEFAREWDRIE</sequence>
<accession>A0A1M2VGF7</accession>
<evidence type="ECO:0000313" key="2">
    <source>
        <dbReference type="Proteomes" id="UP000184267"/>
    </source>
</evidence>
<reference evidence="1 2" key="1">
    <citation type="submission" date="2016-10" db="EMBL/GenBank/DDBJ databases">
        <title>Genome sequence of the basidiomycete white-rot fungus Trametes pubescens.</title>
        <authorList>
            <person name="Makela M.R."/>
            <person name="Granchi Z."/>
            <person name="Peng M."/>
            <person name="De Vries R.P."/>
            <person name="Grigoriev I."/>
            <person name="Riley R."/>
            <person name="Hilden K."/>
        </authorList>
    </citation>
    <scope>NUCLEOTIDE SEQUENCE [LARGE SCALE GENOMIC DNA]</scope>
    <source>
        <strain evidence="1 2">FBCC735</strain>
    </source>
</reference>